<organism evidence="2 3">
    <name type="scientific">Microcystis aeruginosa Ma_QC_Ch_20071001_S25D</name>
    <dbReference type="NCBI Taxonomy" id="2486250"/>
    <lineage>
        <taxon>Bacteria</taxon>
        <taxon>Bacillati</taxon>
        <taxon>Cyanobacteriota</taxon>
        <taxon>Cyanophyceae</taxon>
        <taxon>Oscillatoriophycideae</taxon>
        <taxon>Chroococcales</taxon>
        <taxon>Microcystaceae</taxon>
        <taxon>Microcystis</taxon>
    </lineage>
</organism>
<comment type="caution">
    <text evidence="2">The sequence shown here is derived from an EMBL/GenBank/DDBJ whole genome shotgun (WGS) entry which is preliminary data.</text>
</comment>
<name>A0A552G0B6_MICAE</name>
<sequence length="148" mass="17884">HLKAHQTRNNRQERLEWKLSLTRRLYQQGYQRQDVINLFRFIDWLMSLPKNLEQEFWREIRQLEEETRMPYITSVERLGIEQGIEQGMQREGATLVLRQLNRRLGQVTTSVEKQIRQLSVEQLEDLGEALLDFENEADLLHWLSQNHD</sequence>
<dbReference type="PANTHER" id="PTHR35586">
    <property type="entry name" value="SLL1691 PROTEIN"/>
    <property type="match status" value="1"/>
</dbReference>
<reference evidence="2 3" key="1">
    <citation type="submission" date="2019-01" db="EMBL/GenBank/DDBJ databases">
        <title>Coherence of Microcystis species and biogeography revealed through population genomics.</title>
        <authorList>
            <person name="Perez-Carrascal O.M."/>
            <person name="Terrat Y."/>
            <person name="Giani A."/>
            <person name="Fortin N."/>
            <person name="Tromas N."/>
            <person name="Shapiro B.J."/>
        </authorList>
    </citation>
    <scope>NUCLEOTIDE SEQUENCE [LARGE SCALE GENOMIC DNA]</scope>
    <source>
        <strain evidence="2">Ma_QC_Ch_20071001_S25D</strain>
    </source>
</reference>
<evidence type="ECO:0000259" key="1">
    <source>
        <dbReference type="Pfam" id="PF14261"/>
    </source>
</evidence>
<dbReference type="PANTHER" id="PTHR35586:SF1">
    <property type="entry name" value="SLL1691 PROTEIN"/>
    <property type="match status" value="1"/>
</dbReference>
<evidence type="ECO:0000313" key="2">
    <source>
        <dbReference type="EMBL" id="TRU52432.1"/>
    </source>
</evidence>
<feature type="non-terminal residue" evidence="2">
    <location>
        <position position="1"/>
    </location>
</feature>
<accession>A0A552G0B6</accession>
<evidence type="ECO:0000313" key="3">
    <source>
        <dbReference type="Proteomes" id="UP000316958"/>
    </source>
</evidence>
<dbReference type="Proteomes" id="UP000316958">
    <property type="component" value="Unassembled WGS sequence"/>
</dbReference>
<protein>
    <submittedName>
        <fullName evidence="2">DUF4351 domain-containing protein</fullName>
    </submittedName>
</protein>
<feature type="domain" description="DUF4351" evidence="1">
    <location>
        <begin position="85"/>
        <end position="143"/>
    </location>
</feature>
<dbReference type="EMBL" id="SFBE01000098">
    <property type="protein sequence ID" value="TRU52432.1"/>
    <property type="molecule type" value="Genomic_DNA"/>
</dbReference>
<dbReference type="InterPro" id="IPR025587">
    <property type="entry name" value="DUF4351"/>
</dbReference>
<gene>
    <name evidence="2" type="ORF">EWV57_05680</name>
</gene>
<proteinExistence type="predicted"/>
<dbReference type="Pfam" id="PF14261">
    <property type="entry name" value="DUF4351"/>
    <property type="match status" value="1"/>
</dbReference>
<dbReference type="AlphaFoldDB" id="A0A552G0B6"/>